<name>A0AAV4IWV1_9GAST</name>
<keyword evidence="3" id="KW-1185">Reference proteome</keyword>
<feature type="region of interest" description="Disordered" evidence="1">
    <location>
        <begin position="35"/>
        <end position="64"/>
    </location>
</feature>
<protein>
    <submittedName>
        <fullName evidence="2">Uncharacterized protein</fullName>
    </submittedName>
</protein>
<sequence>MGTTFNEDMRSCPDIAQHRQRWARLSTRTREAAETLHSTDNNGHDFQRGHEKLPRHCPAQTTMGTTFNEDTRSCWDIAQHRQHWARLSTKTQEAAGTLPSTDNNRHDFQRRHEKLLRHCPAQTTIGTTFNEDTRSC</sequence>
<dbReference type="Proteomes" id="UP000762676">
    <property type="component" value="Unassembled WGS sequence"/>
</dbReference>
<proteinExistence type="predicted"/>
<feature type="compositionally biased region" description="Basic and acidic residues" evidence="1">
    <location>
        <begin position="42"/>
        <end position="54"/>
    </location>
</feature>
<evidence type="ECO:0000313" key="2">
    <source>
        <dbReference type="EMBL" id="GFS15044.1"/>
    </source>
</evidence>
<evidence type="ECO:0000256" key="1">
    <source>
        <dbReference type="SAM" id="MobiDB-lite"/>
    </source>
</evidence>
<gene>
    <name evidence="2" type="ORF">ElyMa_004922000</name>
</gene>
<dbReference type="EMBL" id="BMAT01009860">
    <property type="protein sequence ID" value="GFS15044.1"/>
    <property type="molecule type" value="Genomic_DNA"/>
</dbReference>
<accession>A0AAV4IWV1</accession>
<organism evidence="2 3">
    <name type="scientific">Elysia marginata</name>
    <dbReference type="NCBI Taxonomy" id="1093978"/>
    <lineage>
        <taxon>Eukaryota</taxon>
        <taxon>Metazoa</taxon>
        <taxon>Spiralia</taxon>
        <taxon>Lophotrochozoa</taxon>
        <taxon>Mollusca</taxon>
        <taxon>Gastropoda</taxon>
        <taxon>Heterobranchia</taxon>
        <taxon>Euthyneura</taxon>
        <taxon>Panpulmonata</taxon>
        <taxon>Sacoglossa</taxon>
        <taxon>Placobranchoidea</taxon>
        <taxon>Plakobranchidae</taxon>
        <taxon>Elysia</taxon>
    </lineage>
</organism>
<evidence type="ECO:0000313" key="3">
    <source>
        <dbReference type="Proteomes" id="UP000762676"/>
    </source>
</evidence>
<dbReference type="AlphaFoldDB" id="A0AAV4IWV1"/>
<comment type="caution">
    <text evidence="2">The sequence shown here is derived from an EMBL/GenBank/DDBJ whole genome shotgun (WGS) entry which is preliminary data.</text>
</comment>
<reference evidence="2 3" key="1">
    <citation type="journal article" date="2021" name="Elife">
        <title>Chloroplast acquisition without the gene transfer in kleptoplastic sea slugs, Plakobranchus ocellatus.</title>
        <authorList>
            <person name="Maeda T."/>
            <person name="Takahashi S."/>
            <person name="Yoshida T."/>
            <person name="Shimamura S."/>
            <person name="Takaki Y."/>
            <person name="Nagai Y."/>
            <person name="Toyoda A."/>
            <person name="Suzuki Y."/>
            <person name="Arimoto A."/>
            <person name="Ishii H."/>
            <person name="Satoh N."/>
            <person name="Nishiyama T."/>
            <person name="Hasebe M."/>
            <person name="Maruyama T."/>
            <person name="Minagawa J."/>
            <person name="Obokata J."/>
            <person name="Shigenobu S."/>
        </authorList>
    </citation>
    <scope>NUCLEOTIDE SEQUENCE [LARGE SCALE GENOMIC DNA]</scope>
</reference>